<reference evidence="6" key="1">
    <citation type="submission" date="2015-04" db="UniProtKB">
        <authorList>
            <consortium name="EnsemblPlants"/>
        </authorList>
    </citation>
    <scope>IDENTIFICATION</scope>
</reference>
<feature type="compositionally biased region" description="Basic and acidic residues" evidence="4">
    <location>
        <begin position="737"/>
        <end position="753"/>
    </location>
</feature>
<evidence type="ECO:0000259" key="5">
    <source>
        <dbReference type="PROSITE" id="PS50076"/>
    </source>
</evidence>
<dbReference type="EnsemblPlants" id="OMERI06G10430.4">
    <property type="protein sequence ID" value="OMERI06G10430.4"/>
    <property type="gene ID" value="OMERI06G10430"/>
</dbReference>
<evidence type="ECO:0000256" key="3">
    <source>
        <dbReference type="ARBA" id="ARBA00023136"/>
    </source>
</evidence>
<dbReference type="eggNOG" id="KOG0713">
    <property type="taxonomic scope" value="Eukaryota"/>
</dbReference>
<dbReference type="Pfam" id="PF00226">
    <property type="entry name" value="DnaJ"/>
    <property type="match status" value="1"/>
</dbReference>
<evidence type="ECO:0000256" key="1">
    <source>
        <dbReference type="ARBA" id="ARBA00004370"/>
    </source>
</evidence>
<dbReference type="Pfam" id="PF00730">
    <property type="entry name" value="HhH-GPD"/>
    <property type="match status" value="1"/>
</dbReference>
<dbReference type="InterPro" id="IPR036869">
    <property type="entry name" value="J_dom_sf"/>
</dbReference>
<dbReference type="FunFam" id="1.10.287.110:FF:000097">
    <property type="entry name" value="Chaperone protein dnaJ 16"/>
    <property type="match status" value="1"/>
</dbReference>
<organism evidence="6">
    <name type="scientific">Oryza meridionalis</name>
    <dbReference type="NCBI Taxonomy" id="40149"/>
    <lineage>
        <taxon>Eukaryota</taxon>
        <taxon>Viridiplantae</taxon>
        <taxon>Streptophyta</taxon>
        <taxon>Embryophyta</taxon>
        <taxon>Tracheophyta</taxon>
        <taxon>Spermatophyta</taxon>
        <taxon>Magnoliopsida</taxon>
        <taxon>Liliopsida</taxon>
        <taxon>Poales</taxon>
        <taxon>Poaceae</taxon>
        <taxon>BOP clade</taxon>
        <taxon>Oryzoideae</taxon>
        <taxon>Oryzeae</taxon>
        <taxon>Oryzinae</taxon>
        <taxon>Oryza</taxon>
    </lineage>
</organism>
<dbReference type="GO" id="GO:0006284">
    <property type="term" value="P:base-excision repair"/>
    <property type="evidence" value="ECO:0007669"/>
    <property type="project" value="InterPro"/>
</dbReference>
<dbReference type="SUPFAM" id="SSF46565">
    <property type="entry name" value="Chaperone J-domain"/>
    <property type="match status" value="1"/>
</dbReference>
<evidence type="ECO:0000313" key="7">
    <source>
        <dbReference type="Proteomes" id="UP000008021"/>
    </source>
</evidence>
<dbReference type="HOGENOM" id="CLU_396083_0_0_1"/>
<keyword evidence="2" id="KW-0175">Coiled coil</keyword>
<feature type="region of interest" description="Disordered" evidence="4">
    <location>
        <begin position="714"/>
        <end position="780"/>
    </location>
</feature>
<dbReference type="CDD" id="cd00056">
    <property type="entry name" value="ENDO3c"/>
    <property type="match status" value="1"/>
</dbReference>
<dbReference type="InterPro" id="IPR023170">
    <property type="entry name" value="HhH_base_excis_C"/>
</dbReference>
<dbReference type="Gene3D" id="1.10.340.30">
    <property type="entry name" value="Hypothetical protein, domain 2"/>
    <property type="match status" value="1"/>
</dbReference>
<sequence length="795" mass="88422">MDRSWAHALAHGPARYGPLQEPCQIVTGPTVTFGPFVHLLTATPHLVAGNRHLHGAAGQAAQGSEMTRKPKRKPPPPPPPSPEPYHDHPSPSPAQCLAVRDALLAFHGFPDEFAPFRRRRRLGLDTSPDPEEDTDGAPSPPPTVLDGLVTTLLSQNTTDAISRRAFASLKAAFPTWDQVVDEEEGKRLEDAIRCGGLAATKAARIRAMLRGVRERRGKICLEYLRDLSVDEVKTELSRFKGIGPKTVACVLMFYLQKDDFPVDTHVLRITKAIGWVPATASRERAYLHLNSKIPDDLKFDLNCLFVTHGKLCQSCAKKYTYYATSTPPPPPHSHASLLPFSPASLAAASRRAATSRHRRAGAASPCLPLSFRLRLRCYPREPGGAEVLGVGRNATDQEIKSAFRRMALKYHPDKNGDDPVASDMFQEVTFSYNILSDPDKRRQYDTSGFEAIEADSQELELDLSSLNTVNTVFAALFSKLGVPIKTTVSATVLEEALNGSVMVSQLQLGNSVHRKVEKQSAHFYSVDITEKEAKMGLVCRVKSTDRSKFKLLYFELEENGGLSLALQEDSVKTGKVTSAGMYFLGFPVYRFEKNNLAAAAKDPDSAFFKRLDSFQPCDINELKPGTHFFAVYGDNFFRSVNYTIEVVCGESFPAEKEKLQSVEAKILTKRAELSKFETEYREVLAKFTEMTSRYTQEMQAIDNLLKERNEIHASYTNNSPLKRSSSRSKAKSPSKFSKGEEENNQRKEKKVKDQPTGGCRSADEDSNEKKTKERFPKKKCLLMHAKLEQSILASN</sequence>
<dbReference type="GO" id="GO:0016787">
    <property type="term" value="F:hydrolase activity"/>
    <property type="evidence" value="ECO:0007669"/>
    <property type="project" value="UniProtKB-ARBA"/>
</dbReference>
<feature type="domain" description="J" evidence="5">
    <location>
        <begin position="383"/>
        <end position="448"/>
    </location>
</feature>
<evidence type="ECO:0000313" key="6">
    <source>
        <dbReference type="EnsemblPlants" id="OMERI06G10430.4"/>
    </source>
</evidence>
<dbReference type="AlphaFoldDB" id="A0A0E0DZN8"/>
<evidence type="ECO:0000256" key="4">
    <source>
        <dbReference type="SAM" id="MobiDB-lite"/>
    </source>
</evidence>
<dbReference type="Proteomes" id="UP000008021">
    <property type="component" value="Chromosome 6"/>
</dbReference>
<reference evidence="6" key="2">
    <citation type="submission" date="2018-05" db="EMBL/GenBank/DDBJ databases">
        <title>OmerRS3 (Oryza meridionalis Reference Sequence Version 3).</title>
        <authorList>
            <person name="Zhang J."/>
            <person name="Kudrna D."/>
            <person name="Lee S."/>
            <person name="Talag J."/>
            <person name="Welchert J."/>
            <person name="Wing R.A."/>
        </authorList>
    </citation>
    <scope>NUCLEOTIDE SEQUENCE [LARGE SCALE GENOMIC DNA]</scope>
    <source>
        <strain evidence="6">cv. OR44</strain>
    </source>
</reference>
<accession>A0A0E0DZN8</accession>
<evidence type="ECO:0000256" key="2">
    <source>
        <dbReference type="ARBA" id="ARBA00023054"/>
    </source>
</evidence>
<dbReference type="SUPFAM" id="SSF48150">
    <property type="entry name" value="DNA-glycosylase"/>
    <property type="match status" value="1"/>
</dbReference>
<dbReference type="PANTHER" id="PTHR44272">
    <property type="entry name" value="DNAJ DOMAIN (PROKARYOTIC HEAT SHOCK PROTEIN)"/>
    <property type="match status" value="1"/>
</dbReference>
<dbReference type="InterPro" id="IPR052812">
    <property type="entry name" value="Plant_DnaJ_domain"/>
</dbReference>
<dbReference type="InterPro" id="IPR003265">
    <property type="entry name" value="HhH-GPD_domain"/>
</dbReference>
<dbReference type="GO" id="GO:0140097">
    <property type="term" value="F:catalytic activity, acting on DNA"/>
    <property type="evidence" value="ECO:0007669"/>
    <property type="project" value="UniProtKB-ARBA"/>
</dbReference>
<dbReference type="Gene3D" id="1.10.1670.10">
    <property type="entry name" value="Helix-hairpin-Helix base-excision DNA repair enzymes (C-terminal)"/>
    <property type="match status" value="1"/>
</dbReference>
<dbReference type="GO" id="GO:0016020">
    <property type="term" value="C:membrane"/>
    <property type="evidence" value="ECO:0007669"/>
    <property type="project" value="UniProtKB-SubCell"/>
</dbReference>
<keyword evidence="3" id="KW-0472">Membrane</keyword>
<dbReference type="InterPro" id="IPR001623">
    <property type="entry name" value="DnaJ_domain"/>
</dbReference>
<dbReference type="InterPro" id="IPR018253">
    <property type="entry name" value="DnaJ_domain_CS"/>
</dbReference>
<protein>
    <recommendedName>
        <fullName evidence="5">J domain-containing protein</fullName>
    </recommendedName>
</protein>
<dbReference type="SMART" id="SM00271">
    <property type="entry name" value="DnaJ"/>
    <property type="match status" value="1"/>
</dbReference>
<proteinExistence type="predicted"/>
<dbReference type="SMART" id="SM00478">
    <property type="entry name" value="ENDO3c"/>
    <property type="match status" value="1"/>
</dbReference>
<feature type="region of interest" description="Disordered" evidence="4">
    <location>
        <begin position="55"/>
        <end position="94"/>
    </location>
</feature>
<feature type="region of interest" description="Disordered" evidence="4">
    <location>
        <begin position="122"/>
        <end position="143"/>
    </location>
</feature>
<name>A0A0E0DZN8_9ORYZ</name>
<feature type="compositionally biased region" description="Basic and acidic residues" evidence="4">
    <location>
        <begin position="761"/>
        <end position="774"/>
    </location>
</feature>
<dbReference type="PROSITE" id="PS00636">
    <property type="entry name" value="DNAJ_1"/>
    <property type="match status" value="1"/>
</dbReference>
<comment type="subcellular location">
    <subcellularLocation>
        <location evidence="1">Membrane</location>
    </subcellularLocation>
</comment>
<dbReference type="Gene3D" id="1.10.287.110">
    <property type="entry name" value="DnaJ domain"/>
    <property type="match status" value="1"/>
</dbReference>
<dbReference type="PRINTS" id="PR00625">
    <property type="entry name" value="JDOMAIN"/>
</dbReference>
<dbReference type="PANTHER" id="PTHR44272:SF1">
    <property type="entry name" value="CHAPERONE PROTEIN DNAJ 16"/>
    <property type="match status" value="1"/>
</dbReference>
<dbReference type="CDD" id="cd06257">
    <property type="entry name" value="DnaJ"/>
    <property type="match status" value="1"/>
</dbReference>
<dbReference type="PROSITE" id="PS50076">
    <property type="entry name" value="DNAJ_2"/>
    <property type="match status" value="1"/>
</dbReference>
<keyword evidence="7" id="KW-1185">Reference proteome</keyword>
<dbReference type="GO" id="GO:0005783">
    <property type="term" value="C:endoplasmic reticulum"/>
    <property type="evidence" value="ECO:0007669"/>
    <property type="project" value="UniProtKB-ARBA"/>
</dbReference>
<dbReference type="InterPro" id="IPR011257">
    <property type="entry name" value="DNA_glycosylase"/>
</dbReference>
<dbReference type="Gramene" id="OMERI06G10430.4">
    <property type="protein sequence ID" value="OMERI06G10430.4"/>
    <property type="gene ID" value="OMERI06G10430"/>
</dbReference>